<dbReference type="SUPFAM" id="SSF56300">
    <property type="entry name" value="Metallo-dependent phosphatases"/>
    <property type="match status" value="1"/>
</dbReference>
<reference evidence="3 4" key="1">
    <citation type="journal article" date="2012" name="ISME J.">
        <title>Nitrification expanded: discovery, physiology and genomics of a nitrite-oxidizing bacterium from the phylum Chloroflexi.</title>
        <authorList>
            <person name="Sorokin D.Y."/>
            <person name="Lucker S."/>
            <person name="Vejmelkova D."/>
            <person name="Kostrikina N.A."/>
            <person name="Kleerebezem R."/>
            <person name="Rijpstra W.I."/>
            <person name="Damste J.S."/>
            <person name="Le Paslier D."/>
            <person name="Muyzer G."/>
            <person name="Wagner M."/>
            <person name="van Loosdrecht M.C."/>
            <person name="Daims H."/>
        </authorList>
    </citation>
    <scope>NUCLEOTIDE SEQUENCE [LARGE SCALE GENOMIC DNA]</scope>
    <source>
        <strain evidence="4">none</strain>
    </source>
</reference>
<evidence type="ECO:0000256" key="1">
    <source>
        <dbReference type="ARBA" id="ARBA00008950"/>
    </source>
</evidence>
<comment type="caution">
    <text evidence="3">The sequence shown here is derived from an EMBL/GenBank/DDBJ whole genome shotgun (WGS) entry which is preliminary data.</text>
</comment>
<dbReference type="Gene3D" id="3.60.21.10">
    <property type="match status" value="1"/>
</dbReference>
<gene>
    <name evidence="3" type="ORF">NITHO_3170004</name>
</gene>
<evidence type="ECO:0000313" key="3">
    <source>
        <dbReference type="EMBL" id="CCF84181.1"/>
    </source>
</evidence>
<evidence type="ECO:0000259" key="2">
    <source>
        <dbReference type="Pfam" id="PF12850"/>
    </source>
</evidence>
<name>I4EHL9_9BACT</name>
<dbReference type="AlphaFoldDB" id="I4EHL9"/>
<feature type="domain" description="Calcineurin-like phosphoesterase" evidence="2">
    <location>
        <begin position="1"/>
        <end position="69"/>
    </location>
</feature>
<comment type="similarity">
    <text evidence="1">Belongs to the metallophosphoesterase superfamily. YfcE family.</text>
</comment>
<dbReference type="InterPro" id="IPR029052">
    <property type="entry name" value="Metallo-depent_PP-like"/>
</dbReference>
<sequence length="83" mass="9689">MMHGHDVDRLTARQAAEREFRCVVDLGIFGHSHRPLSTWIDDFLLFNPGSATSKRWEPQFSYGLLHIDRESVEADLRFYPTLQ</sequence>
<dbReference type="Proteomes" id="UP000004221">
    <property type="component" value="Unassembled WGS sequence"/>
</dbReference>
<dbReference type="InterPro" id="IPR024654">
    <property type="entry name" value="Calcineurin-like_PHP_lpxH"/>
</dbReference>
<dbReference type="EMBL" id="CAGS01000243">
    <property type="protein sequence ID" value="CCF84181.1"/>
    <property type="molecule type" value="Genomic_DNA"/>
</dbReference>
<proteinExistence type="inferred from homology"/>
<protein>
    <recommendedName>
        <fullName evidence="2">Calcineurin-like phosphoesterase domain-containing protein</fullName>
    </recommendedName>
</protein>
<organism evidence="3 4">
    <name type="scientific">Nitrolancea hollandica Lb</name>
    <dbReference type="NCBI Taxonomy" id="1129897"/>
    <lineage>
        <taxon>Bacteria</taxon>
        <taxon>Pseudomonadati</taxon>
        <taxon>Thermomicrobiota</taxon>
        <taxon>Thermomicrobia</taxon>
        <taxon>Sphaerobacterales</taxon>
        <taxon>Sphaerobacterineae</taxon>
        <taxon>Sphaerobacteraceae</taxon>
        <taxon>Nitrolancea</taxon>
    </lineage>
</organism>
<keyword evidence="4" id="KW-1185">Reference proteome</keyword>
<evidence type="ECO:0000313" key="4">
    <source>
        <dbReference type="Proteomes" id="UP000004221"/>
    </source>
</evidence>
<dbReference type="Pfam" id="PF12850">
    <property type="entry name" value="Metallophos_2"/>
    <property type="match status" value="1"/>
</dbReference>
<accession>I4EHL9</accession>